<dbReference type="Proteomes" id="UP000298030">
    <property type="component" value="Unassembled WGS sequence"/>
</dbReference>
<evidence type="ECO:0000256" key="1">
    <source>
        <dbReference type="SAM" id="MobiDB-lite"/>
    </source>
</evidence>
<reference evidence="2 3" key="1">
    <citation type="journal article" date="2019" name="Nat. Ecol. Evol.">
        <title>Megaphylogeny resolves global patterns of mushroom evolution.</title>
        <authorList>
            <person name="Varga T."/>
            <person name="Krizsan K."/>
            <person name="Foldi C."/>
            <person name="Dima B."/>
            <person name="Sanchez-Garcia M."/>
            <person name="Sanchez-Ramirez S."/>
            <person name="Szollosi G.J."/>
            <person name="Szarkandi J.G."/>
            <person name="Papp V."/>
            <person name="Albert L."/>
            <person name="Andreopoulos W."/>
            <person name="Angelini C."/>
            <person name="Antonin V."/>
            <person name="Barry K.W."/>
            <person name="Bougher N.L."/>
            <person name="Buchanan P."/>
            <person name="Buyck B."/>
            <person name="Bense V."/>
            <person name="Catcheside P."/>
            <person name="Chovatia M."/>
            <person name="Cooper J."/>
            <person name="Damon W."/>
            <person name="Desjardin D."/>
            <person name="Finy P."/>
            <person name="Geml J."/>
            <person name="Haridas S."/>
            <person name="Hughes K."/>
            <person name="Justo A."/>
            <person name="Karasinski D."/>
            <person name="Kautmanova I."/>
            <person name="Kiss B."/>
            <person name="Kocsube S."/>
            <person name="Kotiranta H."/>
            <person name="LaButti K.M."/>
            <person name="Lechner B.E."/>
            <person name="Liimatainen K."/>
            <person name="Lipzen A."/>
            <person name="Lukacs Z."/>
            <person name="Mihaltcheva S."/>
            <person name="Morgado L.N."/>
            <person name="Niskanen T."/>
            <person name="Noordeloos M.E."/>
            <person name="Ohm R.A."/>
            <person name="Ortiz-Santana B."/>
            <person name="Ovrebo C."/>
            <person name="Racz N."/>
            <person name="Riley R."/>
            <person name="Savchenko A."/>
            <person name="Shiryaev A."/>
            <person name="Soop K."/>
            <person name="Spirin V."/>
            <person name="Szebenyi C."/>
            <person name="Tomsovsky M."/>
            <person name="Tulloss R.E."/>
            <person name="Uehling J."/>
            <person name="Grigoriev I.V."/>
            <person name="Vagvolgyi C."/>
            <person name="Papp T."/>
            <person name="Martin F.M."/>
            <person name="Miettinen O."/>
            <person name="Hibbett D.S."/>
            <person name="Nagy L.G."/>
        </authorList>
    </citation>
    <scope>NUCLEOTIDE SEQUENCE [LARGE SCALE GENOMIC DNA]</scope>
    <source>
        <strain evidence="2 3">FP101781</strain>
    </source>
</reference>
<protein>
    <submittedName>
        <fullName evidence="2">Uncharacterized protein</fullName>
    </submittedName>
</protein>
<organism evidence="2 3">
    <name type="scientific">Coprinellus micaceus</name>
    <name type="common">Glistening ink-cap mushroom</name>
    <name type="synonym">Coprinus micaceus</name>
    <dbReference type="NCBI Taxonomy" id="71717"/>
    <lineage>
        <taxon>Eukaryota</taxon>
        <taxon>Fungi</taxon>
        <taxon>Dikarya</taxon>
        <taxon>Basidiomycota</taxon>
        <taxon>Agaricomycotina</taxon>
        <taxon>Agaricomycetes</taxon>
        <taxon>Agaricomycetidae</taxon>
        <taxon>Agaricales</taxon>
        <taxon>Agaricineae</taxon>
        <taxon>Psathyrellaceae</taxon>
        <taxon>Coprinellus</taxon>
    </lineage>
</organism>
<evidence type="ECO:0000313" key="3">
    <source>
        <dbReference type="Proteomes" id="UP000298030"/>
    </source>
</evidence>
<sequence>MWGATALGWDRQRCLGRPPSARVEWSAPWQLVMSRRGRGRSWQKEVESRLRDRKKAEDVFENEKVISCKVDMRSGAQRERNPREWRPEDCLSAESWVSASVKESKGRRYVTGEAPVLDVDGGSRPRLGHPVQRKGDRGGVGFDVATRGERSITVTCLAADYLDLITDEAPKVPTAKEGQPPHERLSGTILVTDGALISVRVSWALSFAGIGCPSSCVQRQRGRSSTKTRGYGTVHDEQTLFERGLLYAYYVYPDSSTASSLLLAAPALPDDLREDAAIREKRYAN</sequence>
<comment type="caution">
    <text evidence="2">The sequence shown here is derived from an EMBL/GenBank/DDBJ whole genome shotgun (WGS) entry which is preliminary data.</text>
</comment>
<proteinExistence type="predicted"/>
<evidence type="ECO:0000313" key="2">
    <source>
        <dbReference type="EMBL" id="TEB28557.1"/>
    </source>
</evidence>
<dbReference type="EMBL" id="QPFP01000032">
    <property type="protein sequence ID" value="TEB28557.1"/>
    <property type="molecule type" value="Genomic_DNA"/>
</dbReference>
<accession>A0A4Y7T318</accession>
<dbReference type="AlphaFoldDB" id="A0A4Y7T318"/>
<feature type="region of interest" description="Disordered" evidence="1">
    <location>
        <begin position="120"/>
        <end position="140"/>
    </location>
</feature>
<gene>
    <name evidence="2" type="ORF">FA13DRAFT_1711841</name>
</gene>
<keyword evidence="3" id="KW-1185">Reference proteome</keyword>
<name>A0A4Y7T318_COPMI</name>